<dbReference type="RefSeq" id="WP_237445891.1">
    <property type="nucleotide sequence ID" value="NZ_CAKLPX010000005.1"/>
</dbReference>
<dbReference type="Proteomes" id="UP000838100">
    <property type="component" value="Unassembled WGS sequence"/>
</dbReference>
<evidence type="ECO:0000256" key="1">
    <source>
        <dbReference type="ARBA" id="ARBA00009437"/>
    </source>
</evidence>
<dbReference type="PANTHER" id="PTHR30126:SF81">
    <property type="entry name" value="HTH-TYPE TRANSCRIPTIONAL REGULATOR ILVY"/>
    <property type="match status" value="1"/>
</dbReference>
<reference evidence="6" key="1">
    <citation type="submission" date="2021-12" db="EMBL/GenBank/DDBJ databases">
        <authorList>
            <person name="Rodrigo-Torres L."/>
            <person name="Arahal R. D."/>
            <person name="Lucena T."/>
        </authorList>
    </citation>
    <scope>NUCLEOTIDE SEQUENCE</scope>
    <source>
        <strain evidence="6">CECT 8267</strain>
    </source>
</reference>
<dbReference type="SUPFAM" id="SSF53850">
    <property type="entry name" value="Periplasmic binding protein-like II"/>
    <property type="match status" value="1"/>
</dbReference>
<dbReference type="PROSITE" id="PS50931">
    <property type="entry name" value="HTH_LYSR"/>
    <property type="match status" value="1"/>
</dbReference>
<name>A0ABN8ELD3_9GAMM</name>
<organism evidence="6 7">
    <name type="scientific">Sinobacterium norvegicum</name>
    <dbReference type="NCBI Taxonomy" id="1641715"/>
    <lineage>
        <taxon>Bacteria</taxon>
        <taxon>Pseudomonadati</taxon>
        <taxon>Pseudomonadota</taxon>
        <taxon>Gammaproteobacteria</taxon>
        <taxon>Cellvibrionales</taxon>
        <taxon>Spongiibacteraceae</taxon>
        <taxon>Sinobacterium</taxon>
    </lineage>
</organism>
<dbReference type="InterPro" id="IPR036388">
    <property type="entry name" value="WH-like_DNA-bd_sf"/>
</dbReference>
<evidence type="ECO:0000259" key="5">
    <source>
        <dbReference type="PROSITE" id="PS50931"/>
    </source>
</evidence>
<comment type="similarity">
    <text evidence="1">Belongs to the LysR transcriptional regulatory family.</text>
</comment>
<accession>A0ABN8ELD3</accession>
<evidence type="ECO:0000313" key="7">
    <source>
        <dbReference type="Proteomes" id="UP000838100"/>
    </source>
</evidence>
<dbReference type="NCBIfam" id="NF008722">
    <property type="entry name" value="PRK11716.1"/>
    <property type="match status" value="1"/>
</dbReference>
<keyword evidence="7" id="KW-1185">Reference proteome</keyword>
<keyword evidence="4" id="KW-0804">Transcription</keyword>
<evidence type="ECO:0000256" key="3">
    <source>
        <dbReference type="ARBA" id="ARBA00023125"/>
    </source>
</evidence>
<dbReference type="Pfam" id="PF00126">
    <property type="entry name" value="HTH_1"/>
    <property type="match status" value="1"/>
</dbReference>
<dbReference type="Gene3D" id="1.10.10.10">
    <property type="entry name" value="Winged helix-like DNA-binding domain superfamily/Winged helix DNA-binding domain"/>
    <property type="match status" value="1"/>
</dbReference>
<dbReference type="InterPro" id="IPR000847">
    <property type="entry name" value="LysR_HTH_N"/>
</dbReference>
<keyword evidence="3" id="KW-0238">DNA-binding</keyword>
<dbReference type="InterPro" id="IPR036390">
    <property type="entry name" value="WH_DNA-bd_sf"/>
</dbReference>
<protein>
    <submittedName>
        <fullName evidence="6">Hydrogen peroxide-inducible genes activator</fullName>
    </submittedName>
</protein>
<feature type="domain" description="HTH lysR-type" evidence="5">
    <location>
        <begin position="1"/>
        <end position="58"/>
    </location>
</feature>
<dbReference type="InterPro" id="IPR005119">
    <property type="entry name" value="LysR_subst-bd"/>
</dbReference>
<evidence type="ECO:0000256" key="2">
    <source>
        <dbReference type="ARBA" id="ARBA00023015"/>
    </source>
</evidence>
<gene>
    <name evidence="6" type="primary">oxyR_3</name>
    <name evidence="6" type="ORF">SIN8267_03356</name>
</gene>
<evidence type="ECO:0000313" key="6">
    <source>
        <dbReference type="EMBL" id="CAH0993215.1"/>
    </source>
</evidence>
<dbReference type="SUPFAM" id="SSF46785">
    <property type="entry name" value="Winged helix' DNA-binding domain"/>
    <property type="match status" value="1"/>
</dbReference>
<dbReference type="PANTHER" id="PTHR30126">
    <property type="entry name" value="HTH-TYPE TRANSCRIPTIONAL REGULATOR"/>
    <property type="match status" value="1"/>
</dbReference>
<dbReference type="Pfam" id="PF03466">
    <property type="entry name" value="LysR_substrate"/>
    <property type="match status" value="1"/>
</dbReference>
<evidence type="ECO:0000256" key="4">
    <source>
        <dbReference type="ARBA" id="ARBA00023163"/>
    </source>
</evidence>
<sequence length="299" mass="33389">MDIKTLKLFLSLTKTLHFANTADEVNMSTSAVSRSVRRLEEEIGQALFYRDNRKVELTRAGMLYQQFAEEVVLKWRAMEQAFNHEALAPSGVLNLFCSVTASYAILSSLLPQVRQRYPGIEVHVHTGDQADAIARIQASKEQIGITVRPKKLPDNLVFLPLTTTPLKIIAPMSDKSLLEELRQVSADSDWSSLPFIVSETGEARARLDDWFAGQGRKANIYAQVSGHEAIVSLVSLGFGIGLVPDLVIQSSPMKDVVRVFTPEPEIEDFDVGLIVQKHRLIEPIIKSFWQCGELITIDQ</sequence>
<dbReference type="EMBL" id="CAKLPX010000005">
    <property type="protein sequence ID" value="CAH0993215.1"/>
    <property type="molecule type" value="Genomic_DNA"/>
</dbReference>
<comment type="caution">
    <text evidence="6">The sequence shown here is derived from an EMBL/GenBank/DDBJ whole genome shotgun (WGS) entry which is preliminary data.</text>
</comment>
<proteinExistence type="inferred from homology"/>
<dbReference type="Gene3D" id="3.40.190.10">
    <property type="entry name" value="Periplasmic binding protein-like II"/>
    <property type="match status" value="2"/>
</dbReference>
<dbReference type="PRINTS" id="PR00039">
    <property type="entry name" value="HTHLYSR"/>
</dbReference>
<keyword evidence="2" id="KW-0805">Transcription regulation</keyword>